<reference evidence="21 22" key="2">
    <citation type="submission" date="2015-07" db="EMBL/GenBank/DDBJ databases">
        <title>Genome sequence of Levilinea saccharolytica DSM 16555.</title>
        <authorList>
            <person name="Hemp J."/>
            <person name="Ward L.M."/>
            <person name="Pace L.A."/>
            <person name="Fischer W.W."/>
        </authorList>
    </citation>
    <scope>NUCLEOTIDE SEQUENCE [LARGE SCALE GENOMIC DNA]</scope>
    <source>
        <strain evidence="21 22">KIBI-1</strain>
    </source>
</reference>
<comment type="pathway">
    <text evidence="18">Nucleotide-sugar biosynthesis; UDP-N-acetyl-alpha-D-glucosamine biosynthesis; N-acetyl-alpha-D-glucosamine 1-phosphate from alpha-D-glucosamine 6-phosphate (route II): step 2/2.</text>
</comment>
<comment type="cofactor">
    <cofactor evidence="18">
        <name>Mg(2+)</name>
        <dbReference type="ChEBI" id="CHEBI:18420"/>
    </cofactor>
    <text evidence="18">Binds 1 Mg(2+) ion per subunit.</text>
</comment>
<dbReference type="EC" id="2.3.1.157" evidence="18"/>
<dbReference type="InterPro" id="IPR029044">
    <property type="entry name" value="Nucleotide-diphossugar_trans"/>
</dbReference>
<feature type="binding site" evidence="18">
    <location>
        <begin position="77"/>
        <end position="78"/>
    </location>
    <ligand>
        <name>UDP-N-acetyl-alpha-D-glucosamine</name>
        <dbReference type="ChEBI" id="CHEBI:57705"/>
    </ligand>
</feature>
<feature type="binding site" evidence="18">
    <location>
        <position position="102"/>
    </location>
    <ligand>
        <name>Mg(2+)</name>
        <dbReference type="ChEBI" id="CHEBI:18420"/>
    </ligand>
</feature>
<evidence type="ECO:0000256" key="16">
    <source>
        <dbReference type="ARBA" id="ARBA00048493"/>
    </source>
</evidence>
<evidence type="ECO:0000313" key="22">
    <source>
        <dbReference type="Proteomes" id="UP000050501"/>
    </source>
</evidence>
<dbReference type="Pfam" id="PF14602">
    <property type="entry name" value="Hexapep_2"/>
    <property type="match status" value="1"/>
</dbReference>
<gene>
    <name evidence="18 21" type="primary">glmU</name>
    <name evidence="21" type="ORF">ADN01_10570</name>
    <name evidence="20" type="ORF">LSAC_03197</name>
</gene>
<dbReference type="GO" id="GO:0009252">
    <property type="term" value="P:peptidoglycan biosynthetic process"/>
    <property type="evidence" value="ECO:0007669"/>
    <property type="project" value="UniProtKB-UniRule"/>
</dbReference>
<dbReference type="InterPro" id="IPR050065">
    <property type="entry name" value="GlmU-like"/>
</dbReference>
<dbReference type="Proteomes" id="UP000050501">
    <property type="component" value="Unassembled WGS sequence"/>
</dbReference>
<dbReference type="InterPro" id="IPR038009">
    <property type="entry name" value="GlmU_C_LbH"/>
</dbReference>
<evidence type="ECO:0000256" key="7">
    <source>
        <dbReference type="ARBA" id="ARBA00022723"/>
    </source>
</evidence>
<feature type="binding site" evidence="18">
    <location>
        <position position="378"/>
    </location>
    <ligand>
        <name>acetyl-CoA</name>
        <dbReference type="ChEBI" id="CHEBI:57288"/>
    </ligand>
</feature>
<feature type="region of interest" description="Pyrophosphorylase" evidence="18">
    <location>
        <begin position="1"/>
        <end position="228"/>
    </location>
</feature>
<dbReference type="EMBL" id="DF967975">
    <property type="protein sequence ID" value="GAP19296.1"/>
    <property type="molecule type" value="Genomic_DNA"/>
</dbReference>
<dbReference type="InterPro" id="IPR011004">
    <property type="entry name" value="Trimer_LpxA-like_sf"/>
</dbReference>
<feature type="binding site" evidence="18">
    <location>
        <position position="226"/>
    </location>
    <ligand>
        <name>UDP-N-acetyl-alpha-D-glucosamine</name>
        <dbReference type="ChEBI" id="CHEBI:57705"/>
    </ligand>
</feature>
<feature type="binding site" evidence="18">
    <location>
        <position position="154"/>
    </location>
    <ligand>
        <name>UDP-N-acetyl-alpha-D-glucosamine</name>
        <dbReference type="ChEBI" id="CHEBI:57705"/>
    </ligand>
</feature>
<comment type="caution">
    <text evidence="18">Lacks conserved residue(s) required for the propagation of feature annotation.</text>
</comment>
<feature type="binding site" evidence="18">
    <location>
        <position position="72"/>
    </location>
    <ligand>
        <name>UDP-N-acetyl-alpha-D-glucosamine</name>
        <dbReference type="ChEBI" id="CHEBI:57705"/>
    </ligand>
</feature>
<dbReference type="PATRIC" id="fig|229921.5.peg.516"/>
<feature type="binding site" evidence="18">
    <location>
        <position position="226"/>
    </location>
    <ligand>
        <name>Mg(2+)</name>
        <dbReference type="ChEBI" id="CHEBI:18420"/>
    </ligand>
</feature>
<keyword evidence="5 18" id="KW-0808">Transferase</keyword>
<comment type="catalytic activity">
    <reaction evidence="15 18">
        <text>alpha-D-glucosamine 1-phosphate + acetyl-CoA = N-acetyl-alpha-D-glucosamine 1-phosphate + CoA + H(+)</text>
        <dbReference type="Rhea" id="RHEA:13725"/>
        <dbReference type="ChEBI" id="CHEBI:15378"/>
        <dbReference type="ChEBI" id="CHEBI:57287"/>
        <dbReference type="ChEBI" id="CHEBI:57288"/>
        <dbReference type="ChEBI" id="CHEBI:57776"/>
        <dbReference type="ChEBI" id="CHEBI:58516"/>
        <dbReference type="EC" id="2.3.1.157"/>
    </reaction>
</comment>
<evidence type="ECO:0000256" key="5">
    <source>
        <dbReference type="ARBA" id="ARBA00022679"/>
    </source>
</evidence>
<feature type="region of interest" description="N-acetyltransferase" evidence="18">
    <location>
        <begin position="250"/>
        <end position="452"/>
    </location>
</feature>
<dbReference type="Gene3D" id="3.90.550.10">
    <property type="entry name" value="Spore Coat Polysaccharide Biosynthesis Protein SpsA, Chain A"/>
    <property type="match status" value="1"/>
</dbReference>
<feature type="binding site" evidence="18">
    <location>
        <position position="331"/>
    </location>
    <ligand>
        <name>UDP-N-acetyl-alpha-D-glucosamine</name>
        <dbReference type="ChEBI" id="CHEBI:57705"/>
    </ligand>
</feature>
<evidence type="ECO:0000256" key="14">
    <source>
        <dbReference type="ARBA" id="ARBA00023316"/>
    </source>
</evidence>
<dbReference type="Pfam" id="PF00132">
    <property type="entry name" value="Hexapep"/>
    <property type="match status" value="1"/>
</dbReference>
<evidence type="ECO:0000256" key="15">
    <source>
        <dbReference type="ARBA" id="ARBA00048247"/>
    </source>
</evidence>
<keyword evidence="10 18" id="KW-0133">Cell shape</keyword>
<evidence type="ECO:0000256" key="4">
    <source>
        <dbReference type="ARBA" id="ARBA00022490"/>
    </source>
</evidence>
<dbReference type="GO" id="GO:0009245">
    <property type="term" value="P:lipid A biosynthetic process"/>
    <property type="evidence" value="ECO:0007669"/>
    <property type="project" value="UniProtKB-UniRule"/>
</dbReference>
<accession>A0A0N0RDE6</accession>
<evidence type="ECO:0000259" key="19">
    <source>
        <dbReference type="Pfam" id="PF12804"/>
    </source>
</evidence>
<feature type="binding site" evidence="18">
    <location>
        <position position="364"/>
    </location>
    <ligand>
        <name>UDP-N-acetyl-alpha-D-glucosamine</name>
        <dbReference type="ChEBI" id="CHEBI:57705"/>
    </ligand>
</feature>
<feature type="binding site" evidence="18">
    <location>
        <position position="169"/>
    </location>
    <ligand>
        <name>UDP-N-acetyl-alpha-D-glucosamine</name>
        <dbReference type="ChEBI" id="CHEBI:57705"/>
    </ligand>
</feature>
<protein>
    <recommendedName>
        <fullName evidence="18">Bifunctional protein GlmU</fullName>
    </recommendedName>
    <domain>
        <recommendedName>
            <fullName evidence="18">UDP-N-acetylglucosamine pyrophosphorylase</fullName>
            <ecNumber evidence="18">2.7.7.23</ecNumber>
        </recommendedName>
        <alternativeName>
            <fullName evidence="18">N-acetylglucosamine-1-phosphate uridyltransferase</fullName>
        </alternativeName>
    </domain>
    <domain>
        <recommendedName>
            <fullName evidence="18">Glucosamine-1-phosphate N-acetyltransferase</fullName>
            <ecNumber evidence="18">2.3.1.157</ecNumber>
        </recommendedName>
    </domain>
</protein>
<keyword evidence="8 18" id="KW-0677">Repeat</keyword>
<keyword evidence="22" id="KW-1185">Reference proteome</keyword>
<feature type="region of interest" description="Linker" evidence="18">
    <location>
        <begin position="229"/>
        <end position="249"/>
    </location>
</feature>
<proteinExistence type="inferred from homology"/>
<evidence type="ECO:0000256" key="11">
    <source>
        <dbReference type="ARBA" id="ARBA00022984"/>
    </source>
</evidence>
<sequence length="452" mass="48430">MKTISIILAAGQGTRMRSNLPKVLHPLGGKPMVQYALRAVEGLSEEAPIVVIGHGAEEVRKTVGEAARFVLQAERLGTGHAVLTAEGLAAGQGDLVLVTSADMPLLRHETLRRLVETQRQNPGPITMLTMTAEDSHGFGRIVRAPDGSVRAIVEEAQCTPEQLAIREYNVGAYCFRADWLWPALHRVPLSPKGEYYVTDTVGIAVDEGLPVLALTISDNEEALGINTRVHLAEAEAVLRRRINTDWMLAGVTLVDPTCTYIGPDVQIGQDTVVQPNTYLRGKTVIGSGCVIGPNSILEDAVVGNDCKVLASVLEKAVLEDHVEMGPFCRLRKGAHLASHVHMGNFGEVKDSYLGPGTKMGHFSYIGNATIGQNVNIGAGTITCNYDGVHKHPTEIGDEVFIGSDTMLVAPVKIGDRSRSGAGAVITRDVPEDTLVAGVPARVLRKLKEKDGE</sequence>
<dbReference type="OrthoDB" id="9775031at2"/>
<dbReference type="GO" id="GO:0000287">
    <property type="term" value="F:magnesium ion binding"/>
    <property type="evidence" value="ECO:0007669"/>
    <property type="project" value="UniProtKB-UniRule"/>
</dbReference>
<comment type="pathway">
    <text evidence="18">Nucleotide-sugar biosynthesis; UDP-N-acetyl-alpha-D-glucosamine biosynthesis; UDP-N-acetyl-alpha-D-glucosamine from N-acetyl-alpha-D-glucosamine 1-phosphate: step 1/1.</text>
</comment>
<dbReference type="GO" id="GO:0006048">
    <property type="term" value="P:UDP-N-acetylglucosamine biosynthetic process"/>
    <property type="evidence" value="ECO:0007669"/>
    <property type="project" value="UniProtKB-UniPathway"/>
</dbReference>
<dbReference type="Gene3D" id="2.160.10.10">
    <property type="entry name" value="Hexapeptide repeat proteins"/>
    <property type="match status" value="1"/>
</dbReference>
<comment type="similarity">
    <text evidence="2 18">In the C-terminal section; belongs to the transferase hexapeptide repeat family.</text>
</comment>
<evidence type="ECO:0000256" key="13">
    <source>
        <dbReference type="ARBA" id="ARBA00023315"/>
    </source>
</evidence>
<keyword evidence="7 18" id="KW-0479">Metal-binding</keyword>
<feature type="binding site" evidence="18">
    <location>
        <position position="139"/>
    </location>
    <ligand>
        <name>UDP-N-acetyl-alpha-D-glucosamine</name>
        <dbReference type="ChEBI" id="CHEBI:57705"/>
    </ligand>
</feature>
<dbReference type="SUPFAM" id="SSF53448">
    <property type="entry name" value="Nucleotide-diphospho-sugar transferases"/>
    <property type="match status" value="1"/>
</dbReference>
<dbReference type="RefSeq" id="WP_062419583.1">
    <property type="nucleotide sequence ID" value="NZ_BBXZ01000172.1"/>
</dbReference>
<dbReference type="UniPathway" id="UPA00113">
    <property type="reaction ID" value="UER00532"/>
</dbReference>
<comment type="subunit">
    <text evidence="18">Homotrimer.</text>
</comment>
<evidence type="ECO:0000313" key="21">
    <source>
        <dbReference type="EMBL" id="KPL80925.1"/>
    </source>
</evidence>
<dbReference type="EC" id="2.7.7.23" evidence="18"/>
<keyword evidence="9 18" id="KW-0460">Magnesium</keyword>
<dbReference type="NCBIfam" id="TIGR01173">
    <property type="entry name" value="glmU"/>
    <property type="match status" value="1"/>
</dbReference>
<dbReference type="GO" id="GO:0008360">
    <property type="term" value="P:regulation of cell shape"/>
    <property type="evidence" value="ECO:0007669"/>
    <property type="project" value="UniProtKB-KW"/>
</dbReference>
<dbReference type="InterPro" id="IPR001451">
    <property type="entry name" value="Hexapep"/>
</dbReference>
<dbReference type="PANTHER" id="PTHR43584:SF3">
    <property type="entry name" value="BIFUNCTIONAL PROTEIN GLMU"/>
    <property type="match status" value="1"/>
</dbReference>
<feature type="active site" description="Proton acceptor" evidence="18">
    <location>
        <position position="361"/>
    </location>
</feature>
<evidence type="ECO:0000313" key="20">
    <source>
        <dbReference type="EMBL" id="GAP19296.1"/>
    </source>
</evidence>
<reference evidence="20" key="1">
    <citation type="journal article" date="2015" name="Genome Announc.">
        <title>Draft Genome Sequences of Anaerolinea thermolimosa IMO-1, Bellilinea caldifistulae GOMI-1, Leptolinea tardivitalis YMTK-2, Levilinea saccharolytica KIBI-1, Longilinea arvoryzae KOME-1, Previously Described as Members of the Class Anaerolineae (Chloroflexi).</title>
        <authorList>
            <person name="Matsuura N."/>
            <person name="Tourlousse M.D."/>
            <person name="Ohashi A."/>
            <person name="Hugenholtz P."/>
            <person name="Sekiguchi Y."/>
        </authorList>
    </citation>
    <scope>NUCLEOTIDE SEQUENCE</scope>
    <source>
        <strain evidence="20">KIBI-1</strain>
    </source>
</reference>
<dbReference type="HAMAP" id="MF_01631">
    <property type="entry name" value="GlmU"/>
    <property type="match status" value="1"/>
</dbReference>
<comment type="catalytic activity">
    <reaction evidence="16 18">
        <text>N-acetyl-alpha-D-glucosamine 1-phosphate + UTP + H(+) = UDP-N-acetyl-alpha-D-glucosamine + diphosphate</text>
        <dbReference type="Rhea" id="RHEA:13509"/>
        <dbReference type="ChEBI" id="CHEBI:15378"/>
        <dbReference type="ChEBI" id="CHEBI:33019"/>
        <dbReference type="ChEBI" id="CHEBI:46398"/>
        <dbReference type="ChEBI" id="CHEBI:57705"/>
        <dbReference type="ChEBI" id="CHEBI:57776"/>
        <dbReference type="EC" id="2.7.7.23"/>
    </reaction>
</comment>
<dbReference type="GO" id="GO:0003977">
    <property type="term" value="F:UDP-N-acetylglucosamine diphosphorylase activity"/>
    <property type="evidence" value="ECO:0007669"/>
    <property type="project" value="UniProtKB-UniRule"/>
</dbReference>
<dbReference type="GO" id="GO:0016020">
    <property type="term" value="C:membrane"/>
    <property type="evidence" value="ECO:0007669"/>
    <property type="project" value="GOC"/>
</dbReference>
<feature type="domain" description="MobA-like NTP transferase" evidence="19">
    <location>
        <begin position="6"/>
        <end position="134"/>
    </location>
</feature>
<comment type="subcellular location">
    <subcellularLocation>
        <location evidence="1 18">Cytoplasm</location>
    </subcellularLocation>
</comment>
<evidence type="ECO:0000256" key="9">
    <source>
        <dbReference type="ARBA" id="ARBA00022842"/>
    </source>
</evidence>
<comment type="pathway">
    <text evidence="18">Bacterial outer membrane biogenesis; LPS lipid A biosynthesis.</text>
</comment>
<dbReference type="AlphaFoldDB" id="A0A0N0RDE6"/>
<name>A0A0N0RDE6_9CHLR</name>
<dbReference type="UniPathway" id="UPA00973"/>
<feature type="binding site" evidence="18">
    <location>
        <position position="375"/>
    </location>
    <ligand>
        <name>UDP-N-acetyl-alpha-D-glucosamine</name>
        <dbReference type="ChEBI" id="CHEBI:57705"/>
    </ligand>
</feature>
<dbReference type="InterPro" id="IPR005882">
    <property type="entry name" value="Bifunctional_GlmU"/>
</dbReference>
<feature type="binding site" evidence="18">
    <location>
        <position position="349"/>
    </location>
    <ligand>
        <name>UDP-N-acetyl-alpha-D-glucosamine</name>
        <dbReference type="ChEBI" id="CHEBI:57705"/>
    </ligand>
</feature>
<evidence type="ECO:0000256" key="8">
    <source>
        <dbReference type="ARBA" id="ARBA00022737"/>
    </source>
</evidence>
<dbReference type="InterPro" id="IPR025877">
    <property type="entry name" value="MobA-like_NTP_Trfase"/>
</dbReference>
<evidence type="ECO:0000256" key="18">
    <source>
        <dbReference type="HAMAP-Rule" id="MF_01631"/>
    </source>
</evidence>
<evidence type="ECO:0000256" key="17">
    <source>
        <dbReference type="ARBA" id="ARBA00049628"/>
    </source>
</evidence>
<organism evidence="20">
    <name type="scientific">Levilinea saccharolytica</name>
    <dbReference type="NCBI Taxonomy" id="229921"/>
    <lineage>
        <taxon>Bacteria</taxon>
        <taxon>Bacillati</taxon>
        <taxon>Chloroflexota</taxon>
        <taxon>Anaerolineae</taxon>
        <taxon>Anaerolineales</taxon>
        <taxon>Anaerolineaceae</taxon>
        <taxon>Levilinea</taxon>
    </lineage>
</organism>
<feature type="binding site" evidence="18">
    <location>
        <position position="421"/>
    </location>
    <ligand>
        <name>acetyl-CoA</name>
        <dbReference type="ChEBI" id="CHEBI:57288"/>
    </ligand>
</feature>
<dbReference type="GO" id="GO:0071555">
    <property type="term" value="P:cell wall organization"/>
    <property type="evidence" value="ECO:0007669"/>
    <property type="project" value="UniProtKB-KW"/>
</dbReference>
<feature type="binding site" evidence="18">
    <location>
        <position position="403"/>
    </location>
    <ligand>
        <name>acetyl-CoA</name>
        <dbReference type="ChEBI" id="CHEBI:57288"/>
    </ligand>
</feature>
<keyword evidence="6 18" id="KW-0548">Nucleotidyltransferase</keyword>
<dbReference type="SUPFAM" id="SSF51161">
    <property type="entry name" value="Trimeric LpxA-like enzymes"/>
    <property type="match status" value="1"/>
</dbReference>
<dbReference type="STRING" id="229921.ADN01_10570"/>
<dbReference type="PANTHER" id="PTHR43584">
    <property type="entry name" value="NUCLEOTIDYL TRANSFERASE"/>
    <property type="match status" value="1"/>
</dbReference>
<evidence type="ECO:0000256" key="10">
    <source>
        <dbReference type="ARBA" id="ARBA00022960"/>
    </source>
</evidence>
<keyword evidence="12 18" id="KW-0511">Multifunctional enzyme</keyword>
<keyword evidence="4 18" id="KW-0963">Cytoplasm</keyword>
<feature type="binding site" evidence="18">
    <location>
        <position position="22"/>
    </location>
    <ligand>
        <name>UDP-N-acetyl-alpha-D-glucosamine</name>
        <dbReference type="ChEBI" id="CHEBI:57705"/>
    </ligand>
</feature>
<evidence type="ECO:0000256" key="2">
    <source>
        <dbReference type="ARBA" id="ARBA00007707"/>
    </source>
</evidence>
<dbReference type="CDD" id="cd03353">
    <property type="entry name" value="LbH_GlmU_C"/>
    <property type="match status" value="1"/>
</dbReference>
<evidence type="ECO:0000256" key="6">
    <source>
        <dbReference type="ARBA" id="ARBA00022695"/>
    </source>
</evidence>
<dbReference type="EMBL" id="LGCM01000038">
    <property type="protein sequence ID" value="KPL80925.1"/>
    <property type="molecule type" value="Genomic_DNA"/>
</dbReference>
<comment type="function">
    <text evidence="17 18">Catalyzes the last two sequential reactions in the de novo biosynthetic pathway for UDP-N-acetylglucosamine (UDP-GlcNAc). The C-terminal domain catalyzes the transfer of acetyl group from acetyl coenzyme A to glucosamine-1-phosphate (GlcN-1-P) to produce N-acetylglucosamine-1-phosphate (GlcNAc-1-P), which is converted into UDP-GlcNAc by the transfer of uridine 5-monophosphate (from uridine 5-triphosphate), a reaction catalyzed by the N-terminal domain.</text>
</comment>
<dbReference type="CDD" id="cd02540">
    <property type="entry name" value="GT2_GlmU_N_bac"/>
    <property type="match status" value="1"/>
</dbReference>
<feature type="binding site" evidence="18">
    <location>
        <begin position="384"/>
        <end position="385"/>
    </location>
    <ligand>
        <name>acetyl-CoA</name>
        <dbReference type="ChEBI" id="CHEBI:57288"/>
    </ligand>
</feature>
<evidence type="ECO:0000256" key="12">
    <source>
        <dbReference type="ARBA" id="ARBA00023268"/>
    </source>
</evidence>
<keyword evidence="14 18" id="KW-0961">Cell wall biogenesis/degradation</keyword>
<dbReference type="GO" id="GO:0005737">
    <property type="term" value="C:cytoplasm"/>
    <property type="evidence" value="ECO:0007669"/>
    <property type="project" value="UniProtKB-SubCell"/>
</dbReference>
<evidence type="ECO:0000256" key="3">
    <source>
        <dbReference type="ARBA" id="ARBA00007947"/>
    </source>
</evidence>
<comment type="similarity">
    <text evidence="3 18">In the N-terminal section; belongs to the N-acetylglucosamine-1-phosphate uridyltransferase family.</text>
</comment>
<dbReference type="Pfam" id="PF12804">
    <property type="entry name" value="NTP_transf_3"/>
    <property type="match status" value="1"/>
</dbReference>
<feature type="binding site" evidence="18">
    <location>
        <begin position="8"/>
        <end position="11"/>
    </location>
    <ligand>
        <name>UDP-N-acetyl-alpha-D-glucosamine</name>
        <dbReference type="ChEBI" id="CHEBI:57705"/>
    </ligand>
</feature>
<keyword evidence="13 18" id="KW-0012">Acyltransferase</keyword>
<dbReference type="GO" id="GO:0019134">
    <property type="term" value="F:glucosamine-1-phosphate N-acetyltransferase activity"/>
    <property type="evidence" value="ECO:0007669"/>
    <property type="project" value="UniProtKB-UniRule"/>
</dbReference>
<dbReference type="GO" id="GO:0000902">
    <property type="term" value="P:cell morphogenesis"/>
    <property type="evidence" value="ECO:0007669"/>
    <property type="project" value="UniProtKB-UniRule"/>
</dbReference>
<evidence type="ECO:0000256" key="1">
    <source>
        <dbReference type="ARBA" id="ARBA00004496"/>
    </source>
</evidence>
<keyword evidence="11 18" id="KW-0573">Peptidoglycan synthesis</keyword>